<keyword evidence="3" id="KW-1185">Reference proteome</keyword>
<dbReference type="Gene3D" id="3.30.450.40">
    <property type="match status" value="1"/>
</dbReference>
<dbReference type="Proteomes" id="UP000059542">
    <property type="component" value="Chromosome"/>
</dbReference>
<dbReference type="SUPFAM" id="SSF55781">
    <property type="entry name" value="GAF domain-like"/>
    <property type="match status" value="1"/>
</dbReference>
<dbReference type="AlphaFoldDB" id="A0A0U4AN76"/>
<dbReference type="InterPro" id="IPR029016">
    <property type="entry name" value="GAF-like_dom_sf"/>
</dbReference>
<protein>
    <submittedName>
        <fullName evidence="2">Serine/threonine protein phosphatase</fullName>
    </submittedName>
</protein>
<dbReference type="STRING" id="1411621.AUC43_07675"/>
<name>A0A0U4AN76_9BACT</name>
<dbReference type="OrthoDB" id="9811889at2"/>
<dbReference type="KEGG" id="hyg:AUC43_07675"/>
<evidence type="ECO:0000313" key="3">
    <source>
        <dbReference type="Proteomes" id="UP000059542"/>
    </source>
</evidence>
<dbReference type="RefSeq" id="WP_068191623.1">
    <property type="nucleotide sequence ID" value="NZ_CP013909.1"/>
</dbReference>
<proteinExistence type="predicted"/>
<dbReference type="EMBL" id="CP013909">
    <property type="protein sequence ID" value="ALW84981.1"/>
    <property type="molecule type" value="Genomic_DNA"/>
</dbReference>
<gene>
    <name evidence="2" type="ORF">AUC43_07675</name>
</gene>
<dbReference type="InterPro" id="IPR003018">
    <property type="entry name" value="GAF"/>
</dbReference>
<feature type="domain" description="GAF" evidence="1">
    <location>
        <begin position="26"/>
        <end position="168"/>
    </location>
</feature>
<reference evidence="2 3" key="1">
    <citation type="submission" date="2015-12" db="EMBL/GenBank/DDBJ databases">
        <authorList>
            <person name="Shamseldin A."/>
            <person name="Moawad H."/>
            <person name="Abd El-Rahim W.M."/>
            <person name="Sadowsky M.J."/>
        </authorList>
    </citation>
    <scope>NUCLEOTIDE SEQUENCE [LARGE SCALE GENOMIC DNA]</scope>
    <source>
        <strain evidence="2 3">DG5B</strain>
    </source>
</reference>
<accession>A0A0U4AN76</accession>
<dbReference type="SMART" id="SM00065">
    <property type="entry name" value="GAF"/>
    <property type="match status" value="1"/>
</dbReference>
<dbReference type="Pfam" id="PF01590">
    <property type="entry name" value="GAF"/>
    <property type="match status" value="1"/>
</dbReference>
<dbReference type="PANTHER" id="PTHR43102">
    <property type="entry name" value="SLR1143 PROTEIN"/>
    <property type="match status" value="1"/>
</dbReference>
<dbReference type="PANTHER" id="PTHR43102:SF2">
    <property type="entry name" value="GAF DOMAIN-CONTAINING PROTEIN"/>
    <property type="match status" value="1"/>
</dbReference>
<evidence type="ECO:0000313" key="2">
    <source>
        <dbReference type="EMBL" id="ALW84981.1"/>
    </source>
</evidence>
<organism evidence="2 3">
    <name type="scientific">Hymenobacter sedentarius</name>
    <dbReference type="NCBI Taxonomy" id="1411621"/>
    <lineage>
        <taxon>Bacteria</taxon>
        <taxon>Pseudomonadati</taxon>
        <taxon>Bacteroidota</taxon>
        <taxon>Cytophagia</taxon>
        <taxon>Cytophagales</taxon>
        <taxon>Hymenobacteraceae</taxon>
        <taxon>Hymenobacter</taxon>
    </lineage>
</organism>
<sequence length="187" mass="21007">MTTETDTTREAARLQALKRYNILDTPEDGSMNRLTGLAAKVFNMPIALISLVDEDRIWFKSRYGLDAEQIDRDPGLCASAILSDEVYIVEDARQDPRTLANPLVAGEFGLRFYAAAPLQTHDGHQLGTFCVIDQKQRYLNEAQKLILQDMAAIAMDEIELRLAARLAAQENARQLDELRQQLADKAK</sequence>
<evidence type="ECO:0000259" key="1">
    <source>
        <dbReference type="SMART" id="SM00065"/>
    </source>
</evidence>